<name>A0A432WU37_9GAMM</name>
<proteinExistence type="inferred from homology"/>
<dbReference type="PANTHER" id="PTHR33798">
    <property type="entry name" value="FLAVOPROTEIN OXYGENASE"/>
    <property type="match status" value="1"/>
</dbReference>
<evidence type="ECO:0000256" key="3">
    <source>
        <dbReference type="ARBA" id="ARBA00022643"/>
    </source>
</evidence>
<evidence type="ECO:0000259" key="5">
    <source>
        <dbReference type="Pfam" id="PF01613"/>
    </source>
</evidence>
<sequence>MSKLQFTKHDFNALPRRFRARLINSLSGFKSANLVGSADANKNMNLSMVSSVVHLGANPPLIGMVMRPRTTEKGEPVQRDTVANIEELGYYTINHVGANMLNAAHLTSASFPPDVCEFAATGLTPHWHSGFPAPAVAESPLQMGLRLVEIVPFKVNGTEFVIGEIEWVRFAEAAMKGDGYVAIEDLDTLAISGLDGYHSTRLINRLHYAEPDKAVAALPQEGAQDIEPAVDFSAFRENKARR</sequence>
<protein>
    <submittedName>
        <fullName evidence="6">Flavin oxidoreductase</fullName>
    </submittedName>
</protein>
<evidence type="ECO:0000313" key="6">
    <source>
        <dbReference type="EMBL" id="RUO37282.1"/>
    </source>
</evidence>
<keyword evidence="3" id="KW-0288">FMN</keyword>
<comment type="cofactor">
    <cofactor evidence="1">
        <name>FMN</name>
        <dbReference type="ChEBI" id="CHEBI:58210"/>
    </cofactor>
</comment>
<dbReference type="Pfam" id="PF01613">
    <property type="entry name" value="Flavin_Reduct"/>
    <property type="match status" value="1"/>
</dbReference>
<dbReference type="InterPro" id="IPR002563">
    <property type="entry name" value="Flavin_Rdtase-like_dom"/>
</dbReference>
<organism evidence="6 7">
    <name type="scientific">Aliidiomarina shirensis</name>
    <dbReference type="NCBI Taxonomy" id="1048642"/>
    <lineage>
        <taxon>Bacteria</taxon>
        <taxon>Pseudomonadati</taxon>
        <taxon>Pseudomonadota</taxon>
        <taxon>Gammaproteobacteria</taxon>
        <taxon>Alteromonadales</taxon>
        <taxon>Idiomarinaceae</taxon>
        <taxon>Aliidiomarina</taxon>
    </lineage>
</organism>
<evidence type="ECO:0000256" key="2">
    <source>
        <dbReference type="ARBA" id="ARBA00022630"/>
    </source>
</evidence>
<dbReference type="AlphaFoldDB" id="A0A432WU37"/>
<dbReference type="GO" id="GO:0016646">
    <property type="term" value="F:oxidoreductase activity, acting on the CH-NH group of donors, NAD or NADP as acceptor"/>
    <property type="evidence" value="ECO:0007669"/>
    <property type="project" value="UniProtKB-ARBA"/>
</dbReference>
<dbReference type="RefSeq" id="WP_126806392.1">
    <property type="nucleotide sequence ID" value="NZ_PIPP01000002.1"/>
</dbReference>
<dbReference type="SUPFAM" id="SSF50475">
    <property type="entry name" value="FMN-binding split barrel"/>
    <property type="match status" value="1"/>
</dbReference>
<dbReference type="GO" id="GO:0010181">
    <property type="term" value="F:FMN binding"/>
    <property type="evidence" value="ECO:0007669"/>
    <property type="project" value="InterPro"/>
</dbReference>
<comment type="similarity">
    <text evidence="4">Belongs to the flavoredoxin family.</text>
</comment>
<feature type="domain" description="Flavin reductase like" evidence="5">
    <location>
        <begin position="31"/>
        <end position="174"/>
    </location>
</feature>
<dbReference type="Proteomes" id="UP000286934">
    <property type="component" value="Unassembled WGS sequence"/>
</dbReference>
<dbReference type="EMBL" id="PIPP01000002">
    <property type="protein sequence ID" value="RUO37282.1"/>
    <property type="molecule type" value="Genomic_DNA"/>
</dbReference>
<evidence type="ECO:0000256" key="4">
    <source>
        <dbReference type="ARBA" id="ARBA00038054"/>
    </source>
</evidence>
<dbReference type="InterPro" id="IPR012349">
    <property type="entry name" value="Split_barrel_FMN-bd"/>
</dbReference>
<evidence type="ECO:0000256" key="1">
    <source>
        <dbReference type="ARBA" id="ARBA00001917"/>
    </source>
</evidence>
<dbReference type="PANTHER" id="PTHR33798:SF5">
    <property type="entry name" value="FLAVIN REDUCTASE LIKE DOMAIN-CONTAINING PROTEIN"/>
    <property type="match status" value="1"/>
</dbReference>
<dbReference type="Gene3D" id="2.30.110.10">
    <property type="entry name" value="Electron Transport, Fmn-binding Protein, Chain A"/>
    <property type="match status" value="1"/>
</dbReference>
<comment type="caution">
    <text evidence="6">The sequence shown here is derived from an EMBL/GenBank/DDBJ whole genome shotgun (WGS) entry which is preliminary data.</text>
</comment>
<keyword evidence="2" id="KW-0285">Flavoprotein</keyword>
<accession>A0A432WU37</accession>
<keyword evidence="7" id="KW-1185">Reference proteome</keyword>
<dbReference type="OrthoDB" id="5293996at2"/>
<reference evidence="7" key="1">
    <citation type="journal article" date="2018" name="Front. Microbiol.">
        <title>Genome-Based Analysis Reveals the Taxonomy and Diversity of the Family Idiomarinaceae.</title>
        <authorList>
            <person name="Liu Y."/>
            <person name="Lai Q."/>
            <person name="Shao Z."/>
        </authorList>
    </citation>
    <scope>NUCLEOTIDE SEQUENCE [LARGE SCALE GENOMIC DNA]</scope>
    <source>
        <strain evidence="7">AIS</strain>
    </source>
</reference>
<evidence type="ECO:0000313" key="7">
    <source>
        <dbReference type="Proteomes" id="UP000286934"/>
    </source>
</evidence>
<gene>
    <name evidence="6" type="ORF">CWE13_04780</name>
</gene>